<gene>
    <name evidence="1" type="ORF">IPJ38_00465</name>
</gene>
<dbReference type="InterPro" id="IPR032092">
    <property type="entry name" value="PilW"/>
</dbReference>
<name>A0A935MXX7_9RHOO</name>
<accession>A0A935MXX7</accession>
<protein>
    <submittedName>
        <fullName evidence="1">PilW family protein</fullName>
    </submittedName>
</protein>
<proteinExistence type="predicted"/>
<organism evidence="1 2">
    <name type="scientific">Candidatus Dechloromonas phosphorivorans</name>
    <dbReference type="NCBI Taxonomy" id="2899244"/>
    <lineage>
        <taxon>Bacteria</taxon>
        <taxon>Pseudomonadati</taxon>
        <taxon>Pseudomonadota</taxon>
        <taxon>Betaproteobacteria</taxon>
        <taxon>Rhodocyclales</taxon>
        <taxon>Azonexaceae</taxon>
        <taxon>Dechloromonas</taxon>
    </lineage>
</organism>
<dbReference type="Proteomes" id="UP000739411">
    <property type="component" value="Unassembled WGS sequence"/>
</dbReference>
<comment type="caution">
    <text evidence="1">The sequence shown here is derived from an EMBL/GenBank/DDBJ whole genome shotgun (WGS) entry which is preliminary data.</text>
</comment>
<reference evidence="1 2" key="1">
    <citation type="submission" date="2020-10" db="EMBL/GenBank/DDBJ databases">
        <title>Connecting structure to function with the recovery of over 1000 high-quality activated sludge metagenome-assembled genomes encoding full-length rRNA genes using long-read sequencing.</title>
        <authorList>
            <person name="Singleton C.M."/>
            <person name="Petriglieri F."/>
            <person name="Kristensen J.M."/>
            <person name="Kirkegaard R.H."/>
            <person name="Michaelsen T.Y."/>
            <person name="Andersen M.H."/>
            <person name="Karst S.M."/>
            <person name="Dueholm M.S."/>
            <person name="Nielsen P.H."/>
            <person name="Albertsen M."/>
        </authorList>
    </citation>
    <scope>NUCLEOTIDE SEQUENCE [LARGE SCALE GENOMIC DNA]</scope>
    <source>
        <strain evidence="1">EsbW_18-Q3-R4-48_BATAC.463</strain>
    </source>
</reference>
<evidence type="ECO:0000313" key="1">
    <source>
        <dbReference type="EMBL" id="MBK7413826.1"/>
    </source>
</evidence>
<evidence type="ECO:0000313" key="2">
    <source>
        <dbReference type="Proteomes" id="UP000739411"/>
    </source>
</evidence>
<sequence>MAGFVGLIDDGSKIDLVRSSLVSGAATDNCGNPKWFLPLNEATNRIVYIEHITNPSDLPCIAAANHVAGSPAIVLRGASGTQARPADFATNKMFLQSNQAGGIVFQGVDYAGNVKGAGRHTRICRYTPGAGACADTADEPPCRCPTTGVNAGKGSVALVDAPIFAYHTNVYYIRPCSRPAGATCTAADDNGQPIPTLVRRQLSENNDPATFVEVPIAEGVERMSVSYGIDTNLDGVPDFFTNNKTIFTPTSPNLSDAITIRISLLMRTRKPENNYDDSVNTYTLADDDPTDPTDSFNCGPPGPPTSPLCRYHRYILTDTVQVKNNAFRR</sequence>
<dbReference type="Pfam" id="PF16074">
    <property type="entry name" value="PilW"/>
    <property type="match status" value="1"/>
</dbReference>
<dbReference type="GO" id="GO:0043683">
    <property type="term" value="P:type IV pilus assembly"/>
    <property type="evidence" value="ECO:0007669"/>
    <property type="project" value="InterPro"/>
</dbReference>
<dbReference type="AlphaFoldDB" id="A0A935MXX7"/>
<dbReference type="EMBL" id="JADJMS010000002">
    <property type="protein sequence ID" value="MBK7413826.1"/>
    <property type="molecule type" value="Genomic_DNA"/>
</dbReference>